<dbReference type="EMBL" id="JAWDGP010003385">
    <property type="protein sequence ID" value="KAK3774830.1"/>
    <property type="molecule type" value="Genomic_DNA"/>
</dbReference>
<dbReference type="AlphaFoldDB" id="A0AAE0ZSL6"/>
<proteinExistence type="predicted"/>
<evidence type="ECO:0000313" key="3">
    <source>
        <dbReference type="Proteomes" id="UP001283361"/>
    </source>
</evidence>
<reference evidence="2" key="1">
    <citation type="journal article" date="2023" name="G3 (Bethesda)">
        <title>A reference genome for the long-term kleptoplast-retaining sea slug Elysia crispata morphotype clarki.</title>
        <authorList>
            <person name="Eastman K.E."/>
            <person name="Pendleton A.L."/>
            <person name="Shaikh M.A."/>
            <person name="Suttiyut T."/>
            <person name="Ogas R."/>
            <person name="Tomko P."/>
            <person name="Gavelis G."/>
            <person name="Widhalm J.R."/>
            <person name="Wisecaver J.H."/>
        </authorList>
    </citation>
    <scope>NUCLEOTIDE SEQUENCE</scope>
    <source>
        <strain evidence="2">ECLA1</strain>
    </source>
</reference>
<evidence type="ECO:0000313" key="2">
    <source>
        <dbReference type="EMBL" id="KAK3774830.1"/>
    </source>
</evidence>
<feature type="region of interest" description="Disordered" evidence="1">
    <location>
        <begin position="38"/>
        <end position="68"/>
    </location>
</feature>
<sequence length="90" mass="9507">MPSVILSTSDVPSAILSTSDISSFIPSTSDMPSVIPCQPSHSGKVSAALRPPPSYTSPPEKSLAKSCPITKLILDRPRKVLKPLGERPNP</sequence>
<organism evidence="2 3">
    <name type="scientific">Elysia crispata</name>
    <name type="common">lettuce slug</name>
    <dbReference type="NCBI Taxonomy" id="231223"/>
    <lineage>
        <taxon>Eukaryota</taxon>
        <taxon>Metazoa</taxon>
        <taxon>Spiralia</taxon>
        <taxon>Lophotrochozoa</taxon>
        <taxon>Mollusca</taxon>
        <taxon>Gastropoda</taxon>
        <taxon>Heterobranchia</taxon>
        <taxon>Euthyneura</taxon>
        <taxon>Panpulmonata</taxon>
        <taxon>Sacoglossa</taxon>
        <taxon>Placobranchoidea</taxon>
        <taxon>Plakobranchidae</taxon>
        <taxon>Elysia</taxon>
    </lineage>
</organism>
<dbReference type="Proteomes" id="UP001283361">
    <property type="component" value="Unassembled WGS sequence"/>
</dbReference>
<accession>A0AAE0ZSL6</accession>
<name>A0AAE0ZSL6_9GAST</name>
<keyword evidence="3" id="KW-1185">Reference proteome</keyword>
<comment type="caution">
    <text evidence="2">The sequence shown here is derived from an EMBL/GenBank/DDBJ whole genome shotgun (WGS) entry which is preliminary data.</text>
</comment>
<protein>
    <submittedName>
        <fullName evidence="2">Uncharacterized protein</fullName>
    </submittedName>
</protein>
<evidence type="ECO:0000256" key="1">
    <source>
        <dbReference type="SAM" id="MobiDB-lite"/>
    </source>
</evidence>
<gene>
    <name evidence="2" type="ORF">RRG08_018821</name>
</gene>